<dbReference type="SUPFAM" id="SSF101936">
    <property type="entry name" value="DNA-binding pseudobarrel domain"/>
    <property type="match status" value="1"/>
</dbReference>
<organism evidence="3 4">
    <name type="scientific">Alteraurantiacibacter lauratis</name>
    <dbReference type="NCBI Taxonomy" id="2054627"/>
    <lineage>
        <taxon>Bacteria</taxon>
        <taxon>Pseudomonadati</taxon>
        <taxon>Pseudomonadota</taxon>
        <taxon>Alphaproteobacteria</taxon>
        <taxon>Sphingomonadales</taxon>
        <taxon>Erythrobacteraceae</taxon>
        <taxon>Alteraurantiacibacter</taxon>
    </lineage>
</organism>
<dbReference type="InterPro" id="IPR015300">
    <property type="entry name" value="DNA-bd_pseudobarrel_sf"/>
</dbReference>
<dbReference type="Gene3D" id="3.40.91.80">
    <property type="match status" value="1"/>
</dbReference>
<dbReference type="InterPro" id="IPR015109">
    <property type="entry name" value="Restrct_endonuc_II_EcoRII_C"/>
</dbReference>
<dbReference type="EMBL" id="JBHRSU010000022">
    <property type="protein sequence ID" value="MFC3100650.1"/>
    <property type="molecule type" value="Genomic_DNA"/>
</dbReference>
<dbReference type="Pfam" id="PF09019">
    <property type="entry name" value="EcoRII-C"/>
    <property type="match status" value="1"/>
</dbReference>
<dbReference type="InterPro" id="IPR011335">
    <property type="entry name" value="Restrct_endonuc-II-like"/>
</dbReference>
<keyword evidence="3" id="KW-0540">Nuclease</keyword>
<keyword evidence="4" id="KW-1185">Reference proteome</keyword>
<sequence>MALADLTDWLDEFLKPGRIIFAKRLSGNDTLANGSHQAGPYIPKEFLFRVIPAINRTDILNPDAWFDLAIDSHPDFRKVRAIYYNNRFHGKPKGGRNEARLTNFGGAASPLLDPDSTGAVALFSFRRVEAGEQPGCHVWIARHATEEDLIEDRIGPVEPGRYVVWTADVVQPDLFRVPERPSCWLADDEIPEGWKTSFPPGTEIVRKAVELRPCDGLEPDARLLRRLACEYEIFQSVEHAIELPAILRGFESLDAFLKRAQTILQRRKARAGRSLELQTREILIEERLIEGTHFSHQPESDPGKRPDFLFPSQAAYQNPGFPDSRLRMLAVKTTCRDRWRQVLNEADRIRRKHLLTLQEGVSEGQFREMHESGVQLVVPSGIIRAYPDAVQPHLQTLESFIGDVRLL</sequence>
<name>A0ABV7EGW7_9SPHN</name>
<keyword evidence="3" id="KW-0255">Endonuclease</keyword>
<evidence type="ECO:0000259" key="1">
    <source>
        <dbReference type="Pfam" id="PF09019"/>
    </source>
</evidence>
<dbReference type="GO" id="GO:0004519">
    <property type="term" value="F:endonuclease activity"/>
    <property type="evidence" value="ECO:0007669"/>
    <property type="project" value="UniProtKB-KW"/>
</dbReference>
<dbReference type="InterPro" id="IPR023372">
    <property type="entry name" value="Rest_endonuc_II_EcoRII_N"/>
</dbReference>
<feature type="domain" description="Restriction endonuclease type II EcoRII C-terminal" evidence="1">
    <location>
        <begin position="234"/>
        <end position="401"/>
    </location>
</feature>
<keyword evidence="3" id="KW-0378">Hydrolase</keyword>
<gene>
    <name evidence="3" type="ORF">ACFODK_07110</name>
</gene>
<dbReference type="RefSeq" id="WP_336920628.1">
    <property type="nucleotide sequence ID" value="NZ_JBANRN010000022.1"/>
</dbReference>
<reference evidence="4" key="1">
    <citation type="journal article" date="2019" name="Int. J. Syst. Evol. Microbiol.">
        <title>The Global Catalogue of Microorganisms (GCM) 10K type strain sequencing project: providing services to taxonomists for standard genome sequencing and annotation.</title>
        <authorList>
            <consortium name="The Broad Institute Genomics Platform"/>
            <consortium name="The Broad Institute Genome Sequencing Center for Infectious Disease"/>
            <person name="Wu L."/>
            <person name="Ma J."/>
        </authorList>
    </citation>
    <scope>NUCLEOTIDE SEQUENCE [LARGE SCALE GENOMIC DNA]</scope>
    <source>
        <strain evidence="4">KCTC 52606</strain>
    </source>
</reference>
<comment type="caution">
    <text evidence="3">The sequence shown here is derived from an EMBL/GenBank/DDBJ whole genome shotgun (WGS) entry which is preliminary data.</text>
</comment>
<evidence type="ECO:0000259" key="2">
    <source>
        <dbReference type="Pfam" id="PF09217"/>
    </source>
</evidence>
<feature type="domain" description="Restriction endonuclease type II EcoRII N-terminal" evidence="2">
    <location>
        <begin position="17"/>
        <end position="167"/>
    </location>
</feature>
<protein>
    <submittedName>
        <fullName evidence="3">Type II restriction endonuclease</fullName>
    </submittedName>
</protein>
<dbReference type="Pfam" id="PF09217">
    <property type="entry name" value="EcoRII-N"/>
    <property type="match status" value="1"/>
</dbReference>
<dbReference type="Gene3D" id="2.40.330.10">
    <property type="entry name" value="DNA-binding pseudobarrel domain"/>
    <property type="match status" value="1"/>
</dbReference>
<dbReference type="InterPro" id="IPR038365">
    <property type="entry name" value="EcoRII_C_sf"/>
</dbReference>
<evidence type="ECO:0000313" key="4">
    <source>
        <dbReference type="Proteomes" id="UP001595378"/>
    </source>
</evidence>
<accession>A0ABV7EGW7</accession>
<evidence type="ECO:0000313" key="3">
    <source>
        <dbReference type="EMBL" id="MFC3100650.1"/>
    </source>
</evidence>
<dbReference type="SUPFAM" id="SSF52980">
    <property type="entry name" value="Restriction endonuclease-like"/>
    <property type="match status" value="1"/>
</dbReference>
<proteinExistence type="predicted"/>
<dbReference type="Proteomes" id="UP001595378">
    <property type="component" value="Unassembled WGS sequence"/>
</dbReference>